<dbReference type="Proteomes" id="UP001152422">
    <property type="component" value="Unassembled WGS sequence"/>
</dbReference>
<dbReference type="Gene3D" id="1.10.260.40">
    <property type="entry name" value="lambda repressor-like DNA-binding domains"/>
    <property type="match status" value="1"/>
</dbReference>
<accession>A0A9X4L5W0</accession>
<protein>
    <submittedName>
        <fullName evidence="2">Helix-turn-helix transcriptional regulator</fullName>
    </submittedName>
</protein>
<evidence type="ECO:0000259" key="1">
    <source>
        <dbReference type="PROSITE" id="PS50943"/>
    </source>
</evidence>
<organism evidence="2 3">
    <name type="scientific">Staphylococcus equorum</name>
    <dbReference type="NCBI Taxonomy" id="246432"/>
    <lineage>
        <taxon>Bacteria</taxon>
        <taxon>Bacillati</taxon>
        <taxon>Bacillota</taxon>
        <taxon>Bacilli</taxon>
        <taxon>Bacillales</taxon>
        <taxon>Staphylococcaceae</taxon>
        <taxon>Staphylococcus</taxon>
    </lineage>
</organism>
<dbReference type="CDD" id="cd00093">
    <property type="entry name" value="HTH_XRE"/>
    <property type="match status" value="1"/>
</dbReference>
<dbReference type="AlphaFoldDB" id="A0A9X4L5W0"/>
<dbReference type="SUPFAM" id="SSF47413">
    <property type="entry name" value="lambda repressor-like DNA-binding domains"/>
    <property type="match status" value="1"/>
</dbReference>
<dbReference type="InterPro" id="IPR010982">
    <property type="entry name" value="Lambda_DNA-bd_dom_sf"/>
</dbReference>
<dbReference type="GO" id="GO:0003677">
    <property type="term" value="F:DNA binding"/>
    <property type="evidence" value="ECO:0007669"/>
    <property type="project" value="InterPro"/>
</dbReference>
<dbReference type="RefSeq" id="WP_277583690.1">
    <property type="nucleotide sequence ID" value="NZ_JAMBPY010000013.1"/>
</dbReference>
<dbReference type="EMBL" id="JAMBQA010000015">
    <property type="protein sequence ID" value="MDG0847395.1"/>
    <property type="molecule type" value="Genomic_DNA"/>
</dbReference>
<evidence type="ECO:0000313" key="2">
    <source>
        <dbReference type="EMBL" id="MDG0847395.1"/>
    </source>
</evidence>
<proteinExistence type="predicted"/>
<sequence>MTLISNLIQEDIENNPELESLYKEQDENLEFAMRLVELRKEIGCSQKQFAQKLEAPQTIIENIENGDTRPTMSLLKSIANVTKK</sequence>
<comment type="caution">
    <text evidence="2">The sequence shown here is derived from an EMBL/GenBank/DDBJ whole genome shotgun (WGS) entry which is preliminary data.</text>
</comment>
<evidence type="ECO:0000313" key="3">
    <source>
        <dbReference type="Proteomes" id="UP001152422"/>
    </source>
</evidence>
<feature type="domain" description="HTH cro/C1-type" evidence="1">
    <location>
        <begin position="35"/>
        <end position="81"/>
    </location>
</feature>
<reference evidence="2" key="1">
    <citation type="submission" date="2022-05" db="EMBL/GenBank/DDBJ databases">
        <title>Comparative genomics of Staphylococcus equorum isolates.</title>
        <authorList>
            <person name="Luelf R.H."/>
        </authorList>
    </citation>
    <scope>NUCLEOTIDE SEQUENCE</scope>
    <source>
        <strain evidence="2">TMW 2.2497</strain>
    </source>
</reference>
<dbReference type="Pfam" id="PF01381">
    <property type="entry name" value="HTH_3"/>
    <property type="match status" value="1"/>
</dbReference>
<keyword evidence="3" id="KW-1185">Reference proteome</keyword>
<name>A0A9X4L5W0_9STAP</name>
<dbReference type="PROSITE" id="PS50943">
    <property type="entry name" value="HTH_CROC1"/>
    <property type="match status" value="1"/>
</dbReference>
<gene>
    <name evidence="2" type="ORF">M4L89_14350</name>
</gene>
<dbReference type="SMART" id="SM00530">
    <property type="entry name" value="HTH_XRE"/>
    <property type="match status" value="1"/>
</dbReference>
<dbReference type="InterPro" id="IPR001387">
    <property type="entry name" value="Cro/C1-type_HTH"/>
</dbReference>